<gene>
    <name evidence="3" type="ORF">B1B_03932</name>
</gene>
<dbReference type="InterPro" id="IPR013096">
    <property type="entry name" value="Cupin_2"/>
</dbReference>
<name>T1BUG4_9ZZZZ</name>
<feature type="domain" description="Cupin type-2" evidence="2">
    <location>
        <begin position="35"/>
        <end position="88"/>
    </location>
</feature>
<feature type="region of interest" description="Disordered" evidence="1">
    <location>
        <begin position="90"/>
        <end position="117"/>
    </location>
</feature>
<dbReference type="InterPro" id="IPR052535">
    <property type="entry name" value="Bacilysin_H2HPP_isomerase"/>
</dbReference>
<dbReference type="PANTHER" id="PTHR40112:SF1">
    <property type="entry name" value="H2HPP ISOMERASE"/>
    <property type="match status" value="1"/>
</dbReference>
<dbReference type="PANTHER" id="PTHR40112">
    <property type="entry name" value="H2HPP ISOMERASE"/>
    <property type="match status" value="1"/>
</dbReference>
<feature type="compositionally biased region" description="Polar residues" evidence="1">
    <location>
        <begin position="91"/>
        <end position="106"/>
    </location>
</feature>
<evidence type="ECO:0000259" key="2">
    <source>
        <dbReference type="Pfam" id="PF07883"/>
    </source>
</evidence>
<proteinExistence type="predicted"/>
<reference evidence="3" key="2">
    <citation type="journal article" date="2014" name="ISME J.">
        <title>Microbial stratification in low pH oxic and suboxic macroscopic growths along an acid mine drainage.</title>
        <authorList>
            <person name="Mendez-Garcia C."/>
            <person name="Mesa V."/>
            <person name="Sprenger R.R."/>
            <person name="Richter M."/>
            <person name="Diez M.S."/>
            <person name="Solano J."/>
            <person name="Bargiela R."/>
            <person name="Golyshina O.V."/>
            <person name="Manteca A."/>
            <person name="Ramos J.L."/>
            <person name="Gallego J.R."/>
            <person name="Llorente I."/>
            <person name="Martins Dos Santos V.A."/>
            <person name="Jensen O.N."/>
            <person name="Pelaez A.I."/>
            <person name="Sanchez J."/>
            <person name="Ferrer M."/>
        </authorList>
    </citation>
    <scope>NUCLEOTIDE SEQUENCE</scope>
</reference>
<evidence type="ECO:0000256" key="1">
    <source>
        <dbReference type="SAM" id="MobiDB-lite"/>
    </source>
</evidence>
<dbReference type="SUPFAM" id="SSF51182">
    <property type="entry name" value="RmlC-like cupins"/>
    <property type="match status" value="1"/>
</dbReference>
<accession>T1BUG4</accession>
<protein>
    <submittedName>
        <fullName evidence="3">Cupin 2 conserved barrel domain protein</fullName>
    </submittedName>
</protein>
<dbReference type="InterPro" id="IPR014710">
    <property type="entry name" value="RmlC-like_jellyroll"/>
</dbReference>
<dbReference type="EMBL" id="AUZY01002448">
    <property type="protein sequence ID" value="EQD72208.1"/>
    <property type="molecule type" value="Genomic_DNA"/>
</dbReference>
<organism evidence="3">
    <name type="scientific">mine drainage metagenome</name>
    <dbReference type="NCBI Taxonomy" id="410659"/>
    <lineage>
        <taxon>unclassified sequences</taxon>
        <taxon>metagenomes</taxon>
        <taxon>ecological metagenomes</taxon>
    </lineage>
</organism>
<dbReference type="AlphaFoldDB" id="T1BUG4"/>
<dbReference type="Gene3D" id="2.60.120.10">
    <property type="entry name" value="Jelly Rolls"/>
    <property type="match status" value="1"/>
</dbReference>
<dbReference type="Pfam" id="PF07883">
    <property type="entry name" value="Cupin_2"/>
    <property type="match status" value="1"/>
</dbReference>
<comment type="caution">
    <text evidence="3">The sequence shown here is derived from an EMBL/GenBank/DDBJ whole genome shotgun (WGS) entry which is preliminary data.</text>
</comment>
<dbReference type="InterPro" id="IPR011051">
    <property type="entry name" value="RmlC_Cupin_sf"/>
</dbReference>
<sequence length="117" mass="12560">MEPRIRREAAPAWASPAPGVRVRPLVDGDGTSLMLYQIAPGSRFALHAHPFPELGLILSGAGIVLVDGDERSAVAGDSYYFPATVRHGSSFRRTASRSSCWTSPRPSGTAPVFPSRR</sequence>
<evidence type="ECO:0000313" key="3">
    <source>
        <dbReference type="EMBL" id="EQD72208.1"/>
    </source>
</evidence>
<reference evidence="3" key="1">
    <citation type="submission" date="2013-08" db="EMBL/GenBank/DDBJ databases">
        <authorList>
            <person name="Mendez C."/>
            <person name="Richter M."/>
            <person name="Ferrer M."/>
            <person name="Sanchez J."/>
        </authorList>
    </citation>
    <scope>NUCLEOTIDE SEQUENCE</scope>
</reference>